<evidence type="ECO:0000313" key="10">
    <source>
        <dbReference type="Proteomes" id="UP000246569"/>
    </source>
</evidence>
<evidence type="ECO:0000256" key="6">
    <source>
        <dbReference type="ARBA" id="ARBA00023004"/>
    </source>
</evidence>
<evidence type="ECO:0000256" key="3">
    <source>
        <dbReference type="ARBA" id="ARBA00022679"/>
    </source>
</evidence>
<evidence type="ECO:0000256" key="1">
    <source>
        <dbReference type="ARBA" id="ARBA00001966"/>
    </source>
</evidence>
<feature type="domain" description="Radical SAM core" evidence="8">
    <location>
        <begin position="188"/>
        <end position="425"/>
    </location>
</feature>
<accession>A0A317MWQ6</accession>
<dbReference type="PROSITE" id="PS51918">
    <property type="entry name" value="RADICAL_SAM"/>
    <property type="match status" value="1"/>
</dbReference>
<gene>
    <name evidence="9" type="ORF">C7443_103224</name>
</gene>
<keyword evidence="4" id="KW-0949">S-adenosyl-L-methionine</keyword>
<dbReference type="GO" id="GO:0031419">
    <property type="term" value="F:cobalamin binding"/>
    <property type="evidence" value="ECO:0007669"/>
    <property type="project" value="InterPro"/>
</dbReference>
<name>A0A317MWQ6_9GAMM</name>
<dbReference type="InterPro" id="IPR013785">
    <property type="entry name" value="Aldolase_TIM"/>
</dbReference>
<dbReference type="GO" id="GO:0046872">
    <property type="term" value="F:metal ion binding"/>
    <property type="evidence" value="ECO:0007669"/>
    <property type="project" value="UniProtKB-KW"/>
</dbReference>
<organism evidence="9 10">
    <name type="scientific">Plasticicumulans acidivorans</name>
    <dbReference type="NCBI Taxonomy" id="886464"/>
    <lineage>
        <taxon>Bacteria</taxon>
        <taxon>Pseudomonadati</taxon>
        <taxon>Pseudomonadota</taxon>
        <taxon>Gammaproteobacteria</taxon>
        <taxon>Candidatus Competibacteraceae</taxon>
        <taxon>Plasticicumulans</taxon>
    </lineage>
</organism>
<dbReference type="InterPro" id="IPR058240">
    <property type="entry name" value="rSAM_sf"/>
</dbReference>
<dbReference type="InterPro" id="IPR006638">
    <property type="entry name" value="Elp3/MiaA/NifB-like_rSAM"/>
</dbReference>
<evidence type="ECO:0000256" key="7">
    <source>
        <dbReference type="ARBA" id="ARBA00023014"/>
    </source>
</evidence>
<dbReference type="Pfam" id="PF02310">
    <property type="entry name" value="B12-binding"/>
    <property type="match status" value="1"/>
</dbReference>
<evidence type="ECO:0000256" key="4">
    <source>
        <dbReference type="ARBA" id="ARBA00022691"/>
    </source>
</evidence>
<dbReference type="OrthoDB" id="9801689at2"/>
<keyword evidence="2" id="KW-0489">Methyltransferase</keyword>
<evidence type="ECO:0000256" key="5">
    <source>
        <dbReference type="ARBA" id="ARBA00022723"/>
    </source>
</evidence>
<protein>
    <submittedName>
        <fullName evidence="9">Radical SAM superfamily enzyme YgiQ (UPF0313 family)</fullName>
    </submittedName>
</protein>
<dbReference type="SUPFAM" id="SSF51412">
    <property type="entry name" value="Inosine monophosphate dehydrogenase (IMPDH)"/>
    <property type="match status" value="1"/>
</dbReference>
<dbReference type="Proteomes" id="UP000246569">
    <property type="component" value="Unassembled WGS sequence"/>
</dbReference>
<sequence>MNVLIMTPVGRTADGAQIDYFPQRWSGRSGAYKVTTFYPFSLGYLSACLKQRTPCAVRLVDANYYGVDVDEYVELVVDLRPEVLVVEIDAIIFERQLEVFRRLRQRLPHLCIIACGPSPSAEPQRTLQHGADFVAIGEFEESITRFIAGGCRTPVPGIYPLPRAELVDIEALPLPEDEDIQRRDYCRLYGSEYREVELWATRGCPVMCNFCVVTNVYYGRANFRTRSVESVIAEIRYLQARIPQLEGIFFNEEAHNFNRRYVHALCRGLIDAGLHRELRFNCMGNYDTLDAETLELMRAAGYYKVRMGLESLEADVMKQISKSGRLKADQRKLVEVLRLCRELGIKVYATLSVGTIGASYQQDLRSLEAVRALHDEGYIQEFSLSINTPLPGTPFHARAEREGWLRAGAGFDGAYGAVLDLPGYPAADIERAFAYGTQLREAINRDNLARGVRYSSYDRDWCAPVYATTGRRPGEGLR</sequence>
<dbReference type="RefSeq" id="WP_110017803.1">
    <property type="nucleotide sequence ID" value="NZ_QGTJ01000003.1"/>
</dbReference>
<keyword evidence="6" id="KW-0408">Iron</keyword>
<dbReference type="PANTHER" id="PTHR43409:SF7">
    <property type="entry name" value="BLL1977 PROTEIN"/>
    <property type="match status" value="1"/>
</dbReference>
<dbReference type="Pfam" id="PF04055">
    <property type="entry name" value="Radical_SAM"/>
    <property type="match status" value="1"/>
</dbReference>
<dbReference type="SFLD" id="SFLDG01082">
    <property type="entry name" value="B12-binding_domain_containing"/>
    <property type="match status" value="1"/>
</dbReference>
<dbReference type="InterPro" id="IPR051198">
    <property type="entry name" value="BchE-like"/>
</dbReference>
<keyword evidence="3" id="KW-0808">Transferase</keyword>
<dbReference type="PANTHER" id="PTHR43409">
    <property type="entry name" value="ANAEROBIC MAGNESIUM-PROTOPORPHYRIN IX MONOMETHYL ESTER CYCLASE-RELATED"/>
    <property type="match status" value="1"/>
</dbReference>
<dbReference type="GO" id="GO:0051539">
    <property type="term" value="F:4 iron, 4 sulfur cluster binding"/>
    <property type="evidence" value="ECO:0007669"/>
    <property type="project" value="UniProtKB-KW"/>
</dbReference>
<dbReference type="InterPro" id="IPR034466">
    <property type="entry name" value="Methyltransferase_Class_B"/>
</dbReference>
<reference evidence="9 10" key="1">
    <citation type="submission" date="2018-05" db="EMBL/GenBank/DDBJ databases">
        <title>Genomic Encyclopedia of Type Strains, Phase IV (KMG-IV): sequencing the most valuable type-strain genomes for metagenomic binning, comparative biology and taxonomic classification.</title>
        <authorList>
            <person name="Goeker M."/>
        </authorList>
    </citation>
    <scope>NUCLEOTIDE SEQUENCE [LARGE SCALE GENOMIC DNA]</scope>
    <source>
        <strain evidence="9 10">DSM 23606</strain>
    </source>
</reference>
<dbReference type="SFLD" id="SFLDS00029">
    <property type="entry name" value="Radical_SAM"/>
    <property type="match status" value="1"/>
</dbReference>
<comment type="caution">
    <text evidence="9">The sequence shown here is derived from an EMBL/GenBank/DDBJ whole genome shotgun (WGS) entry which is preliminary data.</text>
</comment>
<dbReference type="InterPro" id="IPR006158">
    <property type="entry name" value="Cobalamin-bd"/>
</dbReference>
<dbReference type="SUPFAM" id="SSF102114">
    <property type="entry name" value="Radical SAM enzymes"/>
    <property type="match status" value="1"/>
</dbReference>
<dbReference type="InterPro" id="IPR007197">
    <property type="entry name" value="rSAM"/>
</dbReference>
<dbReference type="GO" id="GO:0005829">
    <property type="term" value="C:cytosol"/>
    <property type="evidence" value="ECO:0007669"/>
    <property type="project" value="TreeGrafter"/>
</dbReference>
<dbReference type="Gene3D" id="3.20.20.70">
    <property type="entry name" value="Aldolase class I"/>
    <property type="match status" value="1"/>
</dbReference>
<comment type="cofactor">
    <cofactor evidence="1">
        <name>[4Fe-4S] cluster</name>
        <dbReference type="ChEBI" id="CHEBI:49883"/>
    </cofactor>
</comment>
<evidence type="ECO:0000259" key="8">
    <source>
        <dbReference type="PROSITE" id="PS51918"/>
    </source>
</evidence>
<evidence type="ECO:0000256" key="2">
    <source>
        <dbReference type="ARBA" id="ARBA00022603"/>
    </source>
</evidence>
<dbReference type="AlphaFoldDB" id="A0A317MWQ6"/>
<keyword evidence="7" id="KW-0411">Iron-sulfur</keyword>
<proteinExistence type="predicted"/>
<dbReference type="Gene3D" id="3.40.50.280">
    <property type="entry name" value="Cobalamin-binding domain"/>
    <property type="match status" value="1"/>
</dbReference>
<keyword evidence="5" id="KW-0479">Metal-binding</keyword>
<dbReference type="SFLD" id="SFLDG01123">
    <property type="entry name" value="methyltransferase_(Class_B)"/>
    <property type="match status" value="1"/>
</dbReference>
<dbReference type="EMBL" id="QGTJ01000003">
    <property type="protein sequence ID" value="PWV63299.1"/>
    <property type="molecule type" value="Genomic_DNA"/>
</dbReference>
<dbReference type="SMART" id="SM00729">
    <property type="entry name" value="Elp3"/>
    <property type="match status" value="1"/>
</dbReference>
<evidence type="ECO:0000313" key="9">
    <source>
        <dbReference type="EMBL" id="PWV63299.1"/>
    </source>
</evidence>
<keyword evidence="10" id="KW-1185">Reference proteome</keyword>
<dbReference type="GO" id="GO:0003824">
    <property type="term" value="F:catalytic activity"/>
    <property type="evidence" value="ECO:0007669"/>
    <property type="project" value="InterPro"/>
</dbReference>
<dbReference type="CDD" id="cd01335">
    <property type="entry name" value="Radical_SAM"/>
    <property type="match status" value="1"/>
</dbReference>